<evidence type="ECO:0000256" key="2">
    <source>
        <dbReference type="ARBA" id="ARBA00022679"/>
    </source>
</evidence>
<sequence>MHSIPPQPQFPYIECQPPPTCKASQESVAKSETFPEIAVSIFKLSRDQINSLKTKSKENGNTVNYCSYEMFAGNVWGSTCMARGLVEEQEIKLYIGTNGRSGLRPPLPPSYFGNVIFTSTPIAMAGDLKFKPIWDVSSKIHDAVAQMDKDYLRCLNPGITTWAMLPIHDADFGFMRPGGIAYEGLRFILPCPLNNGSLSVAKQTA</sequence>
<accession>A0ABS8V6P2</accession>
<keyword evidence="3" id="KW-0012">Acyltransferase</keyword>
<protein>
    <submittedName>
        <fullName evidence="4">Uncharacterized protein</fullName>
    </submittedName>
</protein>
<organism evidence="4 5">
    <name type="scientific">Datura stramonium</name>
    <name type="common">Jimsonweed</name>
    <name type="synonym">Common thornapple</name>
    <dbReference type="NCBI Taxonomy" id="4076"/>
    <lineage>
        <taxon>Eukaryota</taxon>
        <taxon>Viridiplantae</taxon>
        <taxon>Streptophyta</taxon>
        <taxon>Embryophyta</taxon>
        <taxon>Tracheophyta</taxon>
        <taxon>Spermatophyta</taxon>
        <taxon>Magnoliopsida</taxon>
        <taxon>eudicotyledons</taxon>
        <taxon>Gunneridae</taxon>
        <taxon>Pentapetalae</taxon>
        <taxon>asterids</taxon>
        <taxon>lamiids</taxon>
        <taxon>Solanales</taxon>
        <taxon>Solanaceae</taxon>
        <taxon>Solanoideae</taxon>
        <taxon>Datureae</taxon>
        <taxon>Datura</taxon>
    </lineage>
</organism>
<evidence type="ECO:0000256" key="1">
    <source>
        <dbReference type="ARBA" id="ARBA00009861"/>
    </source>
</evidence>
<name>A0ABS8V6P2_DATST</name>
<dbReference type="InterPro" id="IPR023213">
    <property type="entry name" value="CAT-like_dom_sf"/>
</dbReference>
<evidence type="ECO:0000313" key="4">
    <source>
        <dbReference type="EMBL" id="MCD9642394.1"/>
    </source>
</evidence>
<keyword evidence="5" id="KW-1185">Reference proteome</keyword>
<comment type="caution">
    <text evidence="4">The sequence shown here is derived from an EMBL/GenBank/DDBJ whole genome shotgun (WGS) entry which is preliminary data.</text>
</comment>
<dbReference type="Pfam" id="PF02458">
    <property type="entry name" value="Transferase"/>
    <property type="match status" value="1"/>
</dbReference>
<dbReference type="EMBL" id="JACEIK010003616">
    <property type="protein sequence ID" value="MCD9642394.1"/>
    <property type="molecule type" value="Genomic_DNA"/>
</dbReference>
<gene>
    <name evidence="4" type="ORF">HAX54_029201</name>
</gene>
<dbReference type="PANTHER" id="PTHR31642:SF11">
    <property type="entry name" value="SHIKIMATE O-HYDROXYCINNAMOYLTRANSFERASE"/>
    <property type="match status" value="1"/>
</dbReference>
<dbReference type="PANTHER" id="PTHR31642">
    <property type="entry name" value="TRICHOTHECENE 3-O-ACETYLTRANSFERASE"/>
    <property type="match status" value="1"/>
</dbReference>
<reference evidence="4 5" key="1">
    <citation type="journal article" date="2021" name="BMC Genomics">
        <title>Datura genome reveals duplications of psychoactive alkaloid biosynthetic genes and high mutation rate following tissue culture.</title>
        <authorList>
            <person name="Rajewski A."/>
            <person name="Carter-House D."/>
            <person name="Stajich J."/>
            <person name="Litt A."/>
        </authorList>
    </citation>
    <scope>NUCLEOTIDE SEQUENCE [LARGE SCALE GENOMIC DNA]</scope>
    <source>
        <strain evidence="4">AR-01</strain>
    </source>
</reference>
<proteinExistence type="inferred from homology"/>
<dbReference type="Proteomes" id="UP000823775">
    <property type="component" value="Unassembled WGS sequence"/>
</dbReference>
<comment type="similarity">
    <text evidence="1">Belongs to the plant acyltransferase family.</text>
</comment>
<evidence type="ECO:0000256" key="3">
    <source>
        <dbReference type="ARBA" id="ARBA00023315"/>
    </source>
</evidence>
<dbReference type="InterPro" id="IPR050317">
    <property type="entry name" value="Plant_Fungal_Acyltransferase"/>
</dbReference>
<evidence type="ECO:0000313" key="5">
    <source>
        <dbReference type="Proteomes" id="UP000823775"/>
    </source>
</evidence>
<keyword evidence="2" id="KW-0808">Transferase</keyword>
<dbReference type="Gene3D" id="3.30.559.10">
    <property type="entry name" value="Chloramphenicol acetyltransferase-like domain"/>
    <property type="match status" value="1"/>
</dbReference>